<keyword evidence="3" id="KW-1185">Reference proteome</keyword>
<proteinExistence type="predicted"/>
<evidence type="ECO:0000313" key="2">
    <source>
        <dbReference type="EMBL" id="RQW13404.1"/>
    </source>
</evidence>
<protein>
    <submittedName>
        <fullName evidence="2">Uncharacterized protein</fullName>
    </submittedName>
</protein>
<feature type="signal peptide" evidence="1">
    <location>
        <begin position="1"/>
        <end position="38"/>
    </location>
</feature>
<dbReference type="AlphaFoldDB" id="A0A3N9PEG5"/>
<sequence length="326" mass="36334">MKNLPKLSVKIKRNALLGLAIVVGAGAGTAAIAQSASAAPAAAVVTAEQSLGVYNQFQKYLKNSAKTPYSLVQARNYLFNHIKRVDSWRATVMVLQLENAQKARLNVFSEKFFLEKVQKVIDAAYRKGGRETGLTYSSLLKYITDHSVRALLTESYGYGYKLETSEGMYYPVMHYEGFKFFKPYIGKDIAAYIDLMAADSNKPALSDAAIVITWNELINRTLALETYVKEYPKSNRTAAVKDKLKLMETFVFYGSNNTPAYQYGAKGELTTIDPELRQAYEKALQSGVGDSRVLKTIQNVLGMLDTSGDKWNGNIEKFLRDFIQNG</sequence>
<organism evidence="2 3">
    <name type="scientific">Paenibacillus rhizophilus</name>
    <dbReference type="NCBI Taxonomy" id="1850366"/>
    <lineage>
        <taxon>Bacteria</taxon>
        <taxon>Bacillati</taxon>
        <taxon>Bacillota</taxon>
        <taxon>Bacilli</taxon>
        <taxon>Bacillales</taxon>
        <taxon>Paenibacillaceae</taxon>
        <taxon>Paenibacillus</taxon>
    </lineage>
</organism>
<dbReference type="RefSeq" id="WP_124694046.1">
    <property type="nucleotide sequence ID" value="NZ_JBHUFE010000016.1"/>
</dbReference>
<dbReference type="EMBL" id="RQPI01000001">
    <property type="protein sequence ID" value="RQW13404.1"/>
    <property type="molecule type" value="Genomic_DNA"/>
</dbReference>
<evidence type="ECO:0000256" key="1">
    <source>
        <dbReference type="SAM" id="SignalP"/>
    </source>
</evidence>
<accession>A0A3N9PEG5</accession>
<keyword evidence="1" id="KW-0732">Signal</keyword>
<dbReference type="OrthoDB" id="1707591at2"/>
<gene>
    <name evidence="2" type="ORF">EH198_02970</name>
</gene>
<evidence type="ECO:0000313" key="3">
    <source>
        <dbReference type="Proteomes" id="UP000282529"/>
    </source>
</evidence>
<reference evidence="2 3" key="1">
    <citation type="submission" date="2018-11" db="EMBL/GenBank/DDBJ databases">
        <title>Genome sequence of strain 7197.</title>
        <authorList>
            <person name="Gao J."/>
            <person name="Sun J."/>
        </authorList>
    </citation>
    <scope>NUCLEOTIDE SEQUENCE [LARGE SCALE GENOMIC DNA]</scope>
    <source>
        <strain evidence="2 3">7197</strain>
    </source>
</reference>
<comment type="caution">
    <text evidence="2">The sequence shown here is derived from an EMBL/GenBank/DDBJ whole genome shotgun (WGS) entry which is preliminary data.</text>
</comment>
<dbReference type="Proteomes" id="UP000282529">
    <property type="component" value="Unassembled WGS sequence"/>
</dbReference>
<feature type="chain" id="PRO_5018101055" evidence="1">
    <location>
        <begin position="39"/>
        <end position="326"/>
    </location>
</feature>
<name>A0A3N9PEG5_9BACL</name>